<proteinExistence type="predicted"/>
<keyword evidence="2" id="KW-1185">Reference proteome</keyword>
<accession>A0AAD5NTP1</accession>
<reference evidence="1" key="2">
    <citation type="submission" date="2023-02" db="EMBL/GenBank/DDBJ databases">
        <authorList>
            <person name="Swenson N.G."/>
            <person name="Wegrzyn J.L."/>
            <person name="Mcevoy S.L."/>
        </authorList>
    </citation>
    <scope>NUCLEOTIDE SEQUENCE</scope>
    <source>
        <strain evidence="1">91603</strain>
        <tissue evidence="1">Leaf</tissue>
    </source>
</reference>
<dbReference type="AlphaFoldDB" id="A0AAD5NTP1"/>
<evidence type="ECO:0000313" key="2">
    <source>
        <dbReference type="Proteomes" id="UP001064489"/>
    </source>
</evidence>
<sequence length="167" mass="18818">MSHSVVHLTLDEQSIHKDSYPCLIVTHRWWFASNLILESKCPWGGWNEVKYVVAWSNEFLADYKATNKAADEQTGVVLPNQIKWEAQREGIYKLDVHLFRVGYGLVIQDHMGSVMDTIAQCVMLNFPPQVVGAMAILQGMEFARSIPRISPRDLPYGSPPGYGSIPV</sequence>
<reference evidence="1" key="1">
    <citation type="journal article" date="2022" name="Plant J.">
        <title>Strategies of tolerance reflected in two North American maple genomes.</title>
        <authorList>
            <person name="McEvoy S.L."/>
            <person name="Sezen U.U."/>
            <person name="Trouern-Trend A."/>
            <person name="McMahon S.M."/>
            <person name="Schaberg P.G."/>
            <person name="Yang J."/>
            <person name="Wegrzyn J.L."/>
            <person name="Swenson N.G."/>
        </authorList>
    </citation>
    <scope>NUCLEOTIDE SEQUENCE</scope>
    <source>
        <strain evidence="1">91603</strain>
    </source>
</reference>
<dbReference type="Proteomes" id="UP001064489">
    <property type="component" value="Chromosome 4"/>
</dbReference>
<gene>
    <name evidence="1" type="ORF">LWI28_003896</name>
</gene>
<comment type="caution">
    <text evidence="1">The sequence shown here is derived from an EMBL/GenBank/DDBJ whole genome shotgun (WGS) entry which is preliminary data.</text>
</comment>
<evidence type="ECO:0000313" key="1">
    <source>
        <dbReference type="EMBL" id="KAI9180353.1"/>
    </source>
</evidence>
<name>A0AAD5NTP1_ACENE</name>
<protein>
    <submittedName>
        <fullName evidence="1">Uncharacterized protein</fullName>
    </submittedName>
</protein>
<dbReference type="EMBL" id="JAJSOW010000101">
    <property type="protein sequence ID" value="KAI9180353.1"/>
    <property type="molecule type" value="Genomic_DNA"/>
</dbReference>
<organism evidence="1 2">
    <name type="scientific">Acer negundo</name>
    <name type="common">Box elder</name>
    <dbReference type="NCBI Taxonomy" id="4023"/>
    <lineage>
        <taxon>Eukaryota</taxon>
        <taxon>Viridiplantae</taxon>
        <taxon>Streptophyta</taxon>
        <taxon>Embryophyta</taxon>
        <taxon>Tracheophyta</taxon>
        <taxon>Spermatophyta</taxon>
        <taxon>Magnoliopsida</taxon>
        <taxon>eudicotyledons</taxon>
        <taxon>Gunneridae</taxon>
        <taxon>Pentapetalae</taxon>
        <taxon>rosids</taxon>
        <taxon>malvids</taxon>
        <taxon>Sapindales</taxon>
        <taxon>Sapindaceae</taxon>
        <taxon>Hippocastanoideae</taxon>
        <taxon>Acereae</taxon>
        <taxon>Acer</taxon>
    </lineage>
</organism>